<dbReference type="InterPro" id="IPR037914">
    <property type="entry name" value="SpoVT-AbrB_sf"/>
</dbReference>
<proteinExistence type="predicted"/>
<dbReference type="SUPFAM" id="SSF89447">
    <property type="entry name" value="AbrB/MazE/MraZ-like"/>
    <property type="match status" value="1"/>
</dbReference>
<dbReference type="InterPro" id="IPR007159">
    <property type="entry name" value="SpoVT-AbrB_dom"/>
</dbReference>
<dbReference type="NCBIfam" id="TIGR01439">
    <property type="entry name" value="lp_hng_hel_AbrB"/>
    <property type="match status" value="1"/>
</dbReference>
<reference evidence="2 3" key="1">
    <citation type="journal article" date="2014" name="Front. Microbiol.">
        <title>Population and genomic analysis of the genus Halorubrum.</title>
        <authorList>
            <person name="Fullmer M.S."/>
            <person name="Soucy S.M."/>
            <person name="Swithers K.S."/>
            <person name="Makkay A.M."/>
            <person name="Wheeler R."/>
            <person name="Ventosa A."/>
            <person name="Gogarten J.P."/>
            <person name="Papke R.T."/>
        </authorList>
    </citation>
    <scope>NUCLEOTIDE SEQUENCE [LARGE SCALE GENOMIC DNA]</scope>
    <source>
        <strain evidence="2 3">LD3</strain>
    </source>
</reference>
<dbReference type="Proteomes" id="UP000216409">
    <property type="component" value="Unassembled WGS sequence"/>
</dbReference>
<dbReference type="Gene3D" id="2.10.260.10">
    <property type="match status" value="1"/>
</dbReference>
<dbReference type="PROSITE" id="PS51740">
    <property type="entry name" value="SPOVT_ABRB"/>
    <property type="match status" value="1"/>
</dbReference>
<keyword evidence="2" id="KW-0238">DNA-binding</keyword>
<evidence type="ECO:0000313" key="2">
    <source>
        <dbReference type="EMBL" id="OYR57259.1"/>
    </source>
</evidence>
<accession>A0A256IL38</accession>
<protein>
    <submittedName>
        <fullName evidence="2">AbrB/MazE/SpoVT family DNA-binding domain-containing protein</fullName>
    </submittedName>
</protein>
<evidence type="ECO:0000259" key="1">
    <source>
        <dbReference type="PROSITE" id="PS51740"/>
    </source>
</evidence>
<feature type="domain" description="SpoVT-AbrB" evidence="1">
    <location>
        <begin position="1"/>
        <end position="25"/>
    </location>
</feature>
<comment type="caution">
    <text evidence="2">The sequence shown here is derived from an EMBL/GenBank/DDBJ whole genome shotgun (WGS) entry which is preliminary data.</text>
</comment>
<organism evidence="2 3">
    <name type="scientific">Halorubrum ezzemoulense</name>
    <name type="common">Halorubrum chaoviator</name>
    <dbReference type="NCBI Taxonomy" id="337243"/>
    <lineage>
        <taxon>Archaea</taxon>
        <taxon>Methanobacteriati</taxon>
        <taxon>Methanobacteriota</taxon>
        <taxon>Stenosarchaea group</taxon>
        <taxon>Halobacteria</taxon>
        <taxon>Halobacteriales</taxon>
        <taxon>Haloferacaceae</taxon>
        <taxon>Halorubrum</taxon>
    </lineage>
</organism>
<feature type="non-terminal residue" evidence="2">
    <location>
        <position position="25"/>
    </location>
</feature>
<sequence length="25" mass="2765">MTKVDSKGLIVLPQEVRDRLGITPV</sequence>
<dbReference type="GO" id="GO:0003677">
    <property type="term" value="F:DNA binding"/>
    <property type="evidence" value="ECO:0007669"/>
    <property type="project" value="UniProtKB-KW"/>
</dbReference>
<dbReference type="AlphaFoldDB" id="A0A256IL38"/>
<gene>
    <name evidence="2" type="ORF">DJ83_17485</name>
</gene>
<name>A0A256IL38_HALEZ</name>
<evidence type="ECO:0000313" key="3">
    <source>
        <dbReference type="Proteomes" id="UP000216409"/>
    </source>
</evidence>
<dbReference type="EMBL" id="NHOW01000221">
    <property type="protein sequence ID" value="OYR57259.1"/>
    <property type="molecule type" value="Genomic_DNA"/>
</dbReference>